<organism evidence="3 4">
    <name type="scientific">Petromyzon marinus</name>
    <name type="common">Sea lamprey</name>
    <dbReference type="NCBI Taxonomy" id="7757"/>
    <lineage>
        <taxon>Eukaryota</taxon>
        <taxon>Metazoa</taxon>
        <taxon>Chordata</taxon>
        <taxon>Craniata</taxon>
        <taxon>Vertebrata</taxon>
        <taxon>Cyclostomata</taxon>
        <taxon>Hyperoartia</taxon>
        <taxon>Petromyzontiformes</taxon>
        <taxon>Petromyzontidae</taxon>
        <taxon>Petromyzon</taxon>
    </lineage>
</organism>
<evidence type="ECO:0000256" key="1">
    <source>
        <dbReference type="ARBA" id="ARBA00006888"/>
    </source>
</evidence>
<accession>A0AAJ7TJY5</accession>
<dbReference type="RefSeq" id="XP_032819265.1">
    <property type="nucleotide sequence ID" value="XM_032963374.1"/>
</dbReference>
<name>A0AAJ7TJY5_PETMA</name>
<comment type="similarity">
    <text evidence="1">Belongs to the FAM72 family.</text>
</comment>
<dbReference type="Pfam" id="PF14976">
    <property type="entry name" value="YPEH2ZP"/>
    <property type="match status" value="1"/>
</dbReference>
<protein>
    <submittedName>
        <fullName evidence="4">Protein FAM72A-like</fullName>
    </submittedName>
</protein>
<evidence type="ECO:0000313" key="3">
    <source>
        <dbReference type="Proteomes" id="UP001318040"/>
    </source>
</evidence>
<reference evidence="4" key="1">
    <citation type="submission" date="2025-08" db="UniProtKB">
        <authorList>
            <consortium name="RefSeq"/>
        </authorList>
    </citation>
    <scope>IDENTIFICATION</scope>
    <source>
        <tissue evidence="4">Sperm</tissue>
    </source>
</reference>
<dbReference type="KEGG" id="pmrn:116947525"/>
<gene>
    <name evidence="4" type="primary">LOC116947525</name>
</gene>
<dbReference type="PANTHER" id="PTHR31841">
    <property type="entry name" value="PROTEIN FAM72A-RELATED"/>
    <property type="match status" value="1"/>
</dbReference>
<dbReference type="AlphaFoldDB" id="A0AAJ7TJY5"/>
<sequence length="154" mass="16355">MSKPGEFTDRAVLDLRCGFCGSCVSPRGMRAVLLSDPSTHLYSTDAPPTCAVGLVGPLYSPESCACRVQDAACLTCGNVLGYHVAVPCRPCLLSCHNGHLWMFHSHTCRATERLDASGVAVLLWGVLAETDDDDDDDRSGGSPGHLRGPQPVAR</sequence>
<feature type="region of interest" description="Disordered" evidence="2">
    <location>
        <begin position="132"/>
        <end position="154"/>
    </location>
</feature>
<dbReference type="GO" id="GO:0005829">
    <property type="term" value="C:cytosol"/>
    <property type="evidence" value="ECO:0007669"/>
    <property type="project" value="TreeGrafter"/>
</dbReference>
<evidence type="ECO:0000256" key="2">
    <source>
        <dbReference type="SAM" id="MobiDB-lite"/>
    </source>
</evidence>
<evidence type="ECO:0000313" key="4">
    <source>
        <dbReference type="RefSeq" id="XP_032819265.1"/>
    </source>
</evidence>
<dbReference type="PANTHER" id="PTHR31841:SF1">
    <property type="entry name" value="PROTEIN FAM72A-RELATED"/>
    <property type="match status" value="1"/>
</dbReference>
<proteinExistence type="inferred from homology"/>
<dbReference type="InterPro" id="IPR026768">
    <property type="entry name" value="YPEH2ZP"/>
</dbReference>
<keyword evidence="3" id="KW-1185">Reference proteome</keyword>
<dbReference type="Proteomes" id="UP001318040">
    <property type="component" value="Chromosome 30"/>
</dbReference>